<evidence type="ECO:0000256" key="6">
    <source>
        <dbReference type="SAM" id="Phobius"/>
    </source>
</evidence>
<keyword evidence="2 4" id="KW-0479">Metal-binding</keyword>
<evidence type="ECO:0000256" key="4">
    <source>
        <dbReference type="PROSITE-ProRule" id="PRU00433"/>
    </source>
</evidence>
<dbReference type="PANTHER" id="PTHR35008:SF9">
    <property type="entry name" value="CYTOCHROME C DOMAIN-CONTAINING PROTEIN"/>
    <property type="match status" value="1"/>
</dbReference>
<keyword evidence="6" id="KW-0812">Transmembrane</keyword>
<dbReference type="SUPFAM" id="SSF46626">
    <property type="entry name" value="Cytochrome c"/>
    <property type="match status" value="2"/>
</dbReference>
<protein>
    <submittedName>
        <fullName evidence="8">C-type cytochrome</fullName>
    </submittedName>
</protein>
<evidence type="ECO:0000256" key="3">
    <source>
        <dbReference type="ARBA" id="ARBA00023004"/>
    </source>
</evidence>
<comment type="caution">
    <text evidence="8">The sequence shown here is derived from an EMBL/GenBank/DDBJ whole genome shotgun (WGS) entry which is preliminary data.</text>
</comment>
<keyword evidence="3 4" id="KW-0408">Iron</keyword>
<dbReference type="PANTHER" id="PTHR35008">
    <property type="entry name" value="BLL4482 PROTEIN-RELATED"/>
    <property type="match status" value="1"/>
</dbReference>
<dbReference type="EMBL" id="JABTCG010000005">
    <property type="protein sequence ID" value="MBD0852107.1"/>
    <property type="molecule type" value="Genomic_DNA"/>
</dbReference>
<keyword evidence="6" id="KW-1133">Transmembrane helix</keyword>
<gene>
    <name evidence="8" type="ORF">HPE63_15600</name>
</gene>
<dbReference type="Pfam" id="PF00034">
    <property type="entry name" value="Cytochrom_C"/>
    <property type="match status" value="1"/>
</dbReference>
<accession>A0ABR7VIX4</accession>
<evidence type="ECO:0000259" key="7">
    <source>
        <dbReference type="PROSITE" id="PS51007"/>
    </source>
</evidence>
<feature type="domain" description="Cytochrome c" evidence="7">
    <location>
        <begin position="198"/>
        <end position="288"/>
    </location>
</feature>
<name>A0ABR7VIX4_9FLAO</name>
<proteinExistence type="predicted"/>
<dbReference type="InterPro" id="IPR036909">
    <property type="entry name" value="Cyt_c-like_dom_sf"/>
</dbReference>
<keyword evidence="6" id="KW-0472">Membrane</keyword>
<organism evidence="8 9">
    <name type="scientific">Maribacter arenosus</name>
    <dbReference type="NCBI Taxonomy" id="1854708"/>
    <lineage>
        <taxon>Bacteria</taxon>
        <taxon>Pseudomonadati</taxon>
        <taxon>Bacteroidota</taxon>
        <taxon>Flavobacteriia</taxon>
        <taxon>Flavobacteriales</taxon>
        <taxon>Flavobacteriaceae</taxon>
        <taxon>Maribacter</taxon>
    </lineage>
</organism>
<dbReference type="Proteomes" id="UP000598350">
    <property type="component" value="Unassembled WGS sequence"/>
</dbReference>
<feature type="compositionally biased region" description="Basic and acidic residues" evidence="5">
    <location>
        <begin position="289"/>
        <end position="304"/>
    </location>
</feature>
<evidence type="ECO:0000313" key="8">
    <source>
        <dbReference type="EMBL" id="MBD0852107.1"/>
    </source>
</evidence>
<dbReference type="Pfam" id="PF21342">
    <property type="entry name" value="SoxA-TsdA_cyt-c"/>
    <property type="match status" value="1"/>
</dbReference>
<keyword evidence="1 4" id="KW-0349">Heme</keyword>
<evidence type="ECO:0000256" key="5">
    <source>
        <dbReference type="SAM" id="MobiDB-lite"/>
    </source>
</evidence>
<reference evidence="8 9" key="1">
    <citation type="submission" date="2020-05" db="EMBL/GenBank/DDBJ databases">
        <title>The draft genome sequence of Maribacter arenosus CAU 1321.</title>
        <authorList>
            <person name="Mu L."/>
        </authorList>
    </citation>
    <scope>NUCLEOTIDE SEQUENCE [LARGE SCALE GENOMIC DNA]</scope>
    <source>
        <strain evidence="8 9">CAU 1321</strain>
    </source>
</reference>
<evidence type="ECO:0000313" key="9">
    <source>
        <dbReference type="Proteomes" id="UP000598350"/>
    </source>
</evidence>
<sequence length="345" mass="38646">MKDDTIYLIKKLRLQVTVCCSLIVLVGITTLLFYFDVFAKDPIPLVEISLGPVESKYDVSLLDDSAENAALKFGHELFINTPKYLGPDNGNPDMVYAGNRLACNNCHLKSGTKPFSAPLIGIIKRFPQFRGRENKIGTIEERINGCMERSMNGRVLPPDGKEMQAFITYLNWLSRFAPEGGKVAGQGFVKVEIPNRKVDLIHGQQVFEKNCIVCHGKNGQGVKTSDSFTYQYPPLWGTDSYNNGAGMTRVITAAQFIKANMPFGTTYDAPVLSDEEAYDVAGYINQQQRPEKPNREADFPDLTKKPVSTPYGPYADTFPIEQHRIGPFQPIMDFYKSEYNIVKSK</sequence>
<feature type="transmembrane region" description="Helical" evidence="6">
    <location>
        <begin position="12"/>
        <end position="35"/>
    </location>
</feature>
<dbReference type="RefSeq" id="WP_188315211.1">
    <property type="nucleotide sequence ID" value="NZ_JABTCG010000005.1"/>
</dbReference>
<evidence type="ECO:0000256" key="1">
    <source>
        <dbReference type="ARBA" id="ARBA00022617"/>
    </source>
</evidence>
<feature type="region of interest" description="Disordered" evidence="5">
    <location>
        <begin position="284"/>
        <end position="306"/>
    </location>
</feature>
<dbReference type="InterPro" id="IPR051459">
    <property type="entry name" value="Cytochrome_c-type_DH"/>
</dbReference>
<dbReference type="InterPro" id="IPR009056">
    <property type="entry name" value="Cyt_c-like_dom"/>
</dbReference>
<dbReference type="Gene3D" id="1.10.760.10">
    <property type="entry name" value="Cytochrome c-like domain"/>
    <property type="match status" value="2"/>
</dbReference>
<keyword evidence="9" id="KW-1185">Reference proteome</keyword>
<dbReference type="PROSITE" id="PS51007">
    <property type="entry name" value="CYTC"/>
    <property type="match status" value="1"/>
</dbReference>
<evidence type="ECO:0000256" key="2">
    <source>
        <dbReference type="ARBA" id="ARBA00022723"/>
    </source>
</evidence>